<dbReference type="Gene3D" id="3.10.180.10">
    <property type="entry name" value="2,3-Dihydroxybiphenyl 1,2-Dioxygenase, domain 1"/>
    <property type="match status" value="1"/>
</dbReference>
<dbReference type="PROSITE" id="PS51819">
    <property type="entry name" value="VOC"/>
    <property type="match status" value="1"/>
</dbReference>
<comment type="caution">
    <text evidence="2">The sequence shown here is derived from an EMBL/GenBank/DDBJ whole genome shotgun (WGS) entry which is preliminary data.</text>
</comment>
<feature type="domain" description="VOC" evidence="1">
    <location>
        <begin position="9"/>
        <end position="117"/>
    </location>
</feature>
<reference evidence="2 3" key="1">
    <citation type="submission" date="2019-02" db="EMBL/GenBank/DDBJ databases">
        <title>Investigation of anaerobic lignin degradation for improved lignocellulosic biofuels.</title>
        <authorList>
            <person name="Deangelis K."/>
        </authorList>
    </citation>
    <scope>NUCLEOTIDE SEQUENCE [LARGE SCALE GENOMIC DNA]</scope>
    <source>
        <strain evidence="2 3">159R</strain>
    </source>
</reference>
<dbReference type="AlphaFoldDB" id="A0A4R1NM55"/>
<dbReference type="PANTHER" id="PTHR33993:SF1">
    <property type="entry name" value="GLYOXALASE FAMILY PROTEIN"/>
    <property type="match status" value="1"/>
</dbReference>
<dbReference type="InterPro" id="IPR037523">
    <property type="entry name" value="VOC_core"/>
</dbReference>
<dbReference type="Proteomes" id="UP000294555">
    <property type="component" value="Unassembled WGS sequence"/>
</dbReference>
<dbReference type="PANTHER" id="PTHR33993">
    <property type="entry name" value="GLYOXALASE-RELATED"/>
    <property type="match status" value="1"/>
</dbReference>
<proteinExistence type="predicted"/>
<name>A0A4R1NM55_9GAMM</name>
<dbReference type="CDD" id="cd07247">
    <property type="entry name" value="SgaA_N_like"/>
    <property type="match status" value="1"/>
</dbReference>
<keyword evidence="3" id="KW-1185">Reference proteome</keyword>
<evidence type="ECO:0000313" key="3">
    <source>
        <dbReference type="Proteomes" id="UP000294555"/>
    </source>
</evidence>
<dbReference type="InterPro" id="IPR052164">
    <property type="entry name" value="Anthracycline_SecMetBiosynth"/>
</dbReference>
<dbReference type="Pfam" id="PF00903">
    <property type="entry name" value="Glyoxalase"/>
    <property type="match status" value="1"/>
</dbReference>
<dbReference type="InterPro" id="IPR004360">
    <property type="entry name" value="Glyas_Fos-R_dOase_dom"/>
</dbReference>
<dbReference type="RefSeq" id="WP_132924033.1">
    <property type="nucleotide sequence ID" value="NZ_SJOI01000001.1"/>
</dbReference>
<gene>
    <name evidence="2" type="ORF">EZJ58_3495</name>
</gene>
<accession>A0A4R1NM55</accession>
<protein>
    <recommendedName>
        <fullName evidence="1">VOC domain-containing protein</fullName>
    </recommendedName>
</protein>
<organism evidence="2 3">
    <name type="scientific">Sodalis ligni</name>
    <dbReference type="NCBI Taxonomy" id="2697027"/>
    <lineage>
        <taxon>Bacteria</taxon>
        <taxon>Pseudomonadati</taxon>
        <taxon>Pseudomonadota</taxon>
        <taxon>Gammaproteobacteria</taxon>
        <taxon>Enterobacterales</taxon>
        <taxon>Bruguierivoracaceae</taxon>
        <taxon>Sodalis</taxon>
    </lineage>
</organism>
<dbReference type="EMBL" id="SJOI01000001">
    <property type="protein sequence ID" value="TCL05320.1"/>
    <property type="molecule type" value="Genomic_DNA"/>
</dbReference>
<evidence type="ECO:0000313" key="2">
    <source>
        <dbReference type="EMBL" id="TCL05320.1"/>
    </source>
</evidence>
<dbReference type="OrthoDB" id="9792323at2"/>
<sequence length="118" mass="13111">MKEIGANGQVDYVEFNVSDIPRAKKFYGEVFDWLFTDYGPTYTEFSDGRINGGFTTTEAITTAGGPLVIFYAKNLVETQKKLQAAGAEIVKPIFAFPGGERLHFKDPEGYILGVWTET</sequence>
<dbReference type="InterPro" id="IPR029068">
    <property type="entry name" value="Glyas_Bleomycin-R_OHBP_Dase"/>
</dbReference>
<evidence type="ECO:0000259" key="1">
    <source>
        <dbReference type="PROSITE" id="PS51819"/>
    </source>
</evidence>
<dbReference type="SUPFAM" id="SSF54593">
    <property type="entry name" value="Glyoxalase/Bleomycin resistance protein/Dihydroxybiphenyl dioxygenase"/>
    <property type="match status" value="1"/>
</dbReference>